<name>A0ABV6F4V1_9MICC</name>
<dbReference type="GO" id="GO:0016301">
    <property type="term" value="F:kinase activity"/>
    <property type="evidence" value="ECO:0007669"/>
    <property type="project" value="UniProtKB-KW"/>
</dbReference>
<keyword evidence="3" id="KW-0902">Two-component regulatory system</keyword>
<evidence type="ECO:0000256" key="5">
    <source>
        <dbReference type="SAM" id="Phobius"/>
    </source>
</evidence>
<proteinExistence type="predicted"/>
<dbReference type="PANTHER" id="PTHR24421">
    <property type="entry name" value="NITRATE/NITRITE SENSOR PROTEIN NARX-RELATED"/>
    <property type="match status" value="1"/>
</dbReference>
<feature type="transmembrane region" description="Helical" evidence="5">
    <location>
        <begin position="133"/>
        <end position="153"/>
    </location>
</feature>
<dbReference type="InterPro" id="IPR036890">
    <property type="entry name" value="HATPase_C_sf"/>
</dbReference>
<feature type="compositionally biased region" description="Basic and acidic residues" evidence="4">
    <location>
        <begin position="94"/>
        <end position="111"/>
    </location>
</feature>
<evidence type="ECO:0000256" key="2">
    <source>
        <dbReference type="ARBA" id="ARBA00022777"/>
    </source>
</evidence>
<comment type="caution">
    <text evidence="7">The sequence shown here is derived from an EMBL/GenBank/DDBJ whole genome shotgun (WGS) entry which is preliminary data.</text>
</comment>
<dbReference type="Gene3D" id="3.30.565.10">
    <property type="entry name" value="Histidine kinase-like ATPase, C-terminal domain"/>
    <property type="match status" value="1"/>
</dbReference>
<feature type="transmembrane region" description="Helical" evidence="5">
    <location>
        <begin position="35"/>
        <end position="58"/>
    </location>
</feature>
<evidence type="ECO:0000256" key="3">
    <source>
        <dbReference type="ARBA" id="ARBA00023012"/>
    </source>
</evidence>
<dbReference type="RefSeq" id="WP_378041076.1">
    <property type="nucleotide sequence ID" value="NZ_JBHLWH010000021.1"/>
</dbReference>
<evidence type="ECO:0000256" key="1">
    <source>
        <dbReference type="ARBA" id="ARBA00022679"/>
    </source>
</evidence>
<keyword evidence="5" id="KW-0812">Transmembrane</keyword>
<dbReference type="Pfam" id="PF07730">
    <property type="entry name" value="HisKA_3"/>
    <property type="match status" value="1"/>
</dbReference>
<keyword evidence="8" id="KW-1185">Reference proteome</keyword>
<evidence type="ECO:0000256" key="4">
    <source>
        <dbReference type="SAM" id="MobiDB-lite"/>
    </source>
</evidence>
<protein>
    <submittedName>
        <fullName evidence="7">Sensor histidine kinase</fullName>
    </submittedName>
</protein>
<organism evidence="7 8">
    <name type="scientific">Citricoccus parietis</name>
    <dbReference type="NCBI Taxonomy" id="592307"/>
    <lineage>
        <taxon>Bacteria</taxon>
        <taxon>Bacillati</taxon>
        <taxon>Actinomycetota</taxon>
        <taxon>Actinomycetes</taxon>
        <taxon>Micrococcales</taxon>
        <taxon>Micrococcaceae</taxon>
        <taxon>Citricoccus</taxon>
    </lineage>
</organism>
<feature type="domain" description="Signal transduction histidine kinase subgroup 3 dimerisation and phosphoacceptor" evidence="6">
    <location>
        <begin position="262"/>
        <end position="321"/>
    </location>
</feature>
<dbReference type="PIRSF" id="PIRSF037434">
    <property type="entry name" value="STHK_ChrS"/>
    <property type="match status" value="1"/>
</dbReference>
<evidence type="ECO:0000313" key="8">
    <source>
        <dbReference type="Proteomes" id="UP001589766"/>
    </source>
</evidence>
<feature type="transmembrane region" description="Helical" evidence="5">
    <location>
        <begin position="64"/>
        <end position="85"/>
    </location>
</feature>
<evidence type="ECO:0000259" key="6">
    <source>
        <dbReference type="Pfam" id="PF07730"/>
    </source>
</evidence>
<dbReference type="PANTHER" id="PTHR24421:SF62">
    <property type="entry name" value="SENSORY TRANSDUCTION HISTIDINE KINASE"/>
    <property type="match status" value="1"/>
</dbReference>
<keyword evidence="5" id="KW-1133">Transmembrane helix</keyword>
<accession>A0ABV6F4V1</accession>
<dbReference type="Proteomes" id="UP001589766">
    <property type="component" value="Unassembled WGS sequence"/>
</dbReference>
<feature type="region of interest" description="Disordered" evidence="4">
    <location>
        <begin position="94"/>
        <end position="125"/>
    </location>
</feature>
<feature type="transmembrane region" description="Helical" evidence="5">
    <location>
        <begin position="182"/>
        <end position="200"/>
    </location>
</feature>
<dbReference type="SUPFAM" id="SSF55874">
    <property type="entry name" value="ATPase domain of HSP90 chaperone/DNA topoisomerase II/histidine kinase"/>
    <property type="match status" value="1"/>
</dbReference>
<dbReference type="InterPro" id="IPR017205">
    <property type="entry name" value="Sig_transdc_His_kinase_ChrS"/>
</dbReference>
<keyword evidence="5" id="KW-0472">Membrane</keyword>
<dbReference type="InterPro" id="IPR011712">
    <property type="entry name" value="Sig_transdc_His_kin_sub3_dim/P"/>
</dbReference>
<keyword evidence="1" id="KW-0808">Transferase</keyword>
<evidence type="ECO:0000313" key="7">
    <source>
        <dbReference type="EMBL" id="MFC0248466.1"/>
    </source>
</evidence>
<reference evidence="7 8" key="1">
    <citation type="submission" date="2024-09" db="EMBL/GenBank/DDBJ databases">
        <authorList>
            <person name="Sun Q."/>
            <person name="Mori K."/>
        </authorList>
    </citation>
    <scope>NUCLEOTIDE SEQUENCE [LARGE SCALE GENOMIC DNA]</scope>
    <source>
        <strain evidence="7 8">CCM 7609</strain>
    </source>
</reference>
<dbReference type="Gene3D" id="1.20.5.1930">
    <property type="match status" value="1"/>
</dbReference>
<dbReference type="EMBL" id="JBHLWH010000021">
    <property type="protein sequence ID" value="MFC0248466.1"/>
    <property type="molecule type" value="Genomic_DNA"/>
</dbReference>
<sequence>MGSERMTPPARRLVRPLPGPSEDTRIPALLGGMRVILHVTVAGLLAIGLVRSLIPAIRSGEHGLVWQIVSLAAVFALIYLAGTVVEKRRSDRSSLSDSSLSDRRSLGDRGDPAAGRPGAQTGGQPALRAEGQIVVRAQLAWLTAVTLTWLGLMAVHVDFAWLAFPLFFLHLHVVGSRSVPVAITLVVLLTVTVFLGFWWHEGRLGIGAVVGPVIGAVVAVAMSAAYSLFYAEARTQRRIAAELQATRDHLARSERHAGAMRERERWAQDLHDTLAQGLASVVLLSRAAQEQHPAEPLAGQLQQIERSAVENLAQARALVEQRGPGAGLTAELVAACRATQDTARSAGSDLAVEFHGPDAGPDGEAGDPPMGAEAATIVLRVAQSALANVLQHARASRCVVTFAVHRDEVTLDVFDDGAGRGDRPEGFGITTMRQRANTAAGTLTVEDAFAPRSGDGATGTVVALSVPRWGGRS</sequence>
<keyword evidence="2 7" id="KW-0418">Kinase</keyword>
<dbReference type="CDD" id="cd16917">
    <property type="entry name" value="HATPase_UhpB-NarQ-NarX-like"/>
    <property type="match status" value="1"/>
</dbReference>
<feature type="transmembrane region" description="Helical" evidence="5">
    <location>
        <begin position="206"/>
        <end position="229"/>
    </location>
</feature>
<dbReference type="InterPro" id="IPR050482">
    <property type="entry name" value="Sensor_HK_TwoCompSys"/>
</dbReference>
<gene>
    <name evidence="7" type="ORF">ACFFIO_08120</name>
</gene>